<keyword evidence="1" id="KW-0175">Coiled coil</keyword>
<dbReference type="Pfam" id="PF13408">
    <property type="entry name" value="Zn_ribbon_recom"/>
    <property type="match status" value="1"/>
</dbReference>
<proteinExistence type="predicted"/>
<keyword evidence="4" id="KW-1185">Reference proteome</keyword>
<sequence>MQNLAKYNVTYPFSAFIVCSECGRTLKRRYWNYGTPAQRVMQQCGGYIDGKAHCKAKATYQEMIEGATVKMLNEVFLQEKDIIPNIQKIIKSTIRVSDVEIKIQKLQAQGDEIERMISNLIDVQVKNPNLSQEDFNSKYQSLTLQLHNNKTEIRKLEGEYLKNYDTRSRLAKIETTLNNLLEPIQEVDSDTLRSFIYKIISVTPENIVFCVAGTKNYTDKEFSENRHAFEALKPLATGTYHNEKYDKIMNYKVVII</sequence>
<dbReference type="EMBL" id="JASCXW010000001">
    <property type="protein sequence ID" value="MDI6452089.1"/>
    <property type="molecule type" value="Genomic_DNA"/>
</dbReference>
<evidence type="ECO:0000256" key="1">
    <source>
        <dbReference type="SAM" id="Coils"/>
    </source>
</evidence>
<dbReference type="RefSeq" id="WP_282838530.1">
    <property type="nucleotide sequence ID" value="NZ_JASCXW010000001.1"/>
</dbReference>
<evidence type="ECO:0000313" key="3">
    <source>
        <dbReference type="EMBL" id="MDI6452089.1"/>
    </source>
</evidence>
<reference evidence="3" key="1">
    <citation type="submission" date="2023-05" db="EMBL/GenBank/DDBJ databases">
        <title>Mariniplasma microaerophilum sp. nov., a novel anaerobic mollicute isolated from terrestrial mud volcano, Taman Peninsula, Russia.</title>
        <authorList>
            <person name="Khomyakova M.A."/>
            <person name="Merkel A.Y."/>
            <person name="Slobodkin A.I."/>
        </authorList>
    </citation>
    <scope>NUCLEOTIDE SEQUENCE</scope>
    <source>
        <strain evidence="3">M4Ah</strain>
    </source>
</reference>
<comment type="caution">
    <text evidence="3">The sequence shown here is derived from an EMBL/GenBank/DDBJ whole genome shotgun (WGS) entry which is preliminary data.</text>
</comment>
<evidence type="ECO:0000259" key="2">
    <source>
        <dbReference type="Pfam" id="PF13408"/>
    </source>
</evidence>
<organism evidence="3 4">
    <name type="scientific">Peloplasma aerotolerans</name>
    <dbReference type="NCBI Taxonomy" id="3044389"/>
    <lineage>
        <taxon>Bacteria</taxon>
        <taxon>Bacillati</taxon>
        <taxon>Mycoplasmatota</taxon>
        <taxon>Mollicutes</taxon>
        <taxon>Acholeplasmatales</taxon>
        <taxon>Acholeplasmataceae</taxon>
        <taxon>Peloplasma</taxon>
    </lineage>
</organism>
<name>A0AAW6U816_9MOLU</name>
<protein>
    <submittedName>
        <fullName evidence="3">Zinc ribbon domain-containing protein</fullName>
    </submittedName>
</protein>
<feature type="domain" description="Recombinase zinc beta ribbon" evidence="2">
    <location>
        <begin position="12"/>
        <end position="73"/>
    </location>
</feature>
<feature type="coiled-coil region" evidence="1">
    <location>
        <begin position="96"/>
        <end position="159"/>
    </location>
</feature>
<gene>
    <name evidence="3" type="ORF">QJ521_00810</name>
</gene>
<dbReference type="AlphaFoldDB" id="A0AAW6U816"/>
<dbReference type="Proteomes" id="UP001431532">
    <property type="component" value="Unassembled WGS sequence"/>
</dbReference>
<dbReference type="InterPro" id="IPR025827">
    <property type="entry name" value="Zn_ribbon_recom_dom"/>
</dbReference>
<evidence type="ECO:0000313" key="4">
    <source>
        <dbReference type="Proteomes" id="UP001431532"/>
    </source>
</evidence>
<accession>A0AAW6U816</accession>